<evidence type="ECO:0000256" key="6">
    <source>
        <dbReference type="ARBA" id="ARBA00022833"/>
    </source>
</evidence>
<feature type="compositionally biased region" description="Low complexity" evidence="9">
    <location>
        <begin position="12"/>
        <end position="31"/>
    </location>
</feature>
<comment type="subunit">
    <text evidence="2 8">Homodimer.</text>
</comment>
<feature type="binding site" evidence="8">
    <location>
        <position position="120"/>
    </location>
    <ligand>
        <name>Zn(2+)</name>
        <dbReference type="ChEBI" id="CHEBI:29105"/>
        <note>catalytic</note>
    </ligand>
</feature>
<feature type="region of interest" description="Disordered" evidence="9">
    <location>
        <begin position="1"/>
        <end position="35"/>
    </location>
</feature>
<comment type="similarity">
    <text evidence="1">Belongs to the cytidine and deoxycytidylate deaminase family. ADAT2 subfamily.</text>
</comment>
<dbReference type="PROSITE" id="PS00903">
    <property type="entry name" value="CYT_DCMP_DEAMINASES_1"/>
    <property type="match status" value="1"/>
</dbReference>
<comment type="catalytic activity">
    <reaction evidence="7 8">
        <text>adenosine(34) in tRNA + H2O + H(+) = inosine(34) in tRNA + NH4(+)</text>
        <dbReference type="Rhea" id="RHEA:43168"/>
        <dbReference type="Rhea" id="RHEA-COMP:10373"/>
        <dbReference type="Rhea" id="RHEA-COMP:10374"/>
        <dbReference type="ChEBI" id="CHEBI:15377"/>
        <dbReference type="ChEBI" id="CHEBI:15378"/>
        <dbReference type="ChEBI" id="CHEBI:28938"/>
        <dbReference type="ChEBI" id="CHEBI:74411"/>
        <dbReference type="ChEBI" id="CHEBI:82852"/>
        <dbReference type="EC" id="3.5.4.33"/>
    </reaction>
</comment>
<dbReference type="EC" id="3.5.4.33" evidence="8"/>
<proteinExistence type="inferred from homology"/>
<protein>
    <recommendedName>
        <fullName evidence="8">tRNA-specific adenosine deaminase</fullName>
        <ecNumber evidence="8">3.5.4.33</ecNumber>
    </recommendedName>
</protein>
<dbReference type="NCBIfam" id="NF008113">
    <property type="entry name" value="PRK10860.1"/>
    <property type="match status" value="1"/>
</dbReference>
<evidence type="ECO:0000256" key="4">
    <source>
        <dbReference type="ARBA" id="ARBA00022723"/>
    </source>
</evidence>
<dbReference type="Proteomes" id="UP000638313">
    <property type="component" value="Unassembled WGS sequence"/>
</dbReference>
<dbReference type="GO" id="GO:0002100">
    <property type="term" value="P:tRNA wobble adenosine to inosine editing"/>
    <property type="evidence" value="ECO:0007669"/>
    <property type="project" value="UniProtKB-UniRule"/>
</dbReference>
<dbReference type="FunFam" id="3.40.140.10:FF:000005">
    <property type="entry name" value="tRNA-specific adenosine deaminase"/>
    <property type="match status" value="1"/>
</dbReference>
<dbReference type="EMBL" id="BNBD01000004">
    <property type="protein sequence ID" value="GHF42091.1"/>
    <property type="molecule type" value="Genomic_DNA"/>
</dbReference>
<dbReference type="Gene3D" id="3.40.140.10">
    <property type="entry name" value="Cytidine Deaminase, domain 2"/>
    <property type="match status" value="1"/>
</dbReference>
<reference evidence="11" key="2">
    <citation type="submission" date="2020-09" db="EMBL/GenBank/DDBJ databases">
        <authorList>
            <person name="Sun Q."/>
            <person name="Ohkuma M."/>
        </authorList>
    </citation>
    <scope>NUCLEOTIDE SEQUENCE</scope>
    <source>
        <strain evidence="11">JCM 4059</strain>
    </source>
</reference>
<feature type="binding site" evidence="8">
    <location>
        <position position="87"/>
    </location>
    <ligand>
        <name>Zn(2+)</name>
        <dbReference type="ChEBI" id="CHEBI:29105"/>
        <note>catalytic</note>
    </ligand>
</feature>
<comment type="cofactor">
    <cofactor evidence="8">
        <name>Zn(2+)</name>
        <dbReference type="ChEBI" id="CHEBI:29105"/>
    </cofactor>
    <text evidence="8">Binds 1 zinc ion per subunit.</text>
</comment>
<dbReference type="PROSITE" id="PS51747">
    <property type="entry name" value="CYT_DCMP_DEAMINASES_2"/>
    <property type="match status" value="1"/>
</dbReference>
<feature type="binding site" evidence="8">
    <location>
        <position position="117"/>
    </location>
    <ligand>
        <name>Zn(2+)</name>
        <dbReference type="ChEBI" id="CHEBI:29105"/>
        <note>catalytic</note>
    </ligand>
</feature>
<evidence type="ECO:0000256" key="2">
    <source>
        <dbReference type="ARBA" id="ARBA00011738"/>
    </source>
</evidence>
<evidence type="ECO:0000313" key="12">
    <source>
        <dbReference type="Proteomes" id="UP000638313"/>
    </source>
</evidence>
<keyword evidence="6 8" id="KW-0862">Zinc</keyword>
<keyword evidence="4 8" id="KW-0479">Metal-binding</keyword>
<evidence type="ECO:0000256" key="7">
    <source>
        <dbReference type="ARBA" id="ARBA00048045"/>
    </source>
</evidence>
<evidence type="ECO:0000256" key="3">
    <source>
        <dbReference type="ARBA" id="ARBA00022694"/>
    </source>
</evidence>
<comment type="function">
    <text evidence="8">Catalyzes the deamination of adenosine to inosine at the wobble position 34 of tRNA(Arg2).</text>
</comment>
<evidence type="ECO:0000259" key="10">
    <source>
        <dbReference type="PROSITE" id="PS51747"/>
    </source>
</evidence>
<dbReference type="GO" id="GO:0052717">
    <property type="term" value="F:tRNA-specific adenosine-34 deaminase activity"/>
    <property type="evidence" value="ECO:0007669"/>
    <property type="project" value="UniProtKB-UniRule"/>
</dbReference>
<reference evidence="11" key="1">
    <citation type="journal article" date="2014" name="Int. J. Syst. Evol. Microbiol.">
        <title>Complete genome sequence of Corynebacterium casei LMG S-19264T (=DSM 44701T), isolated from a smear-ripened cheese.</title>
        <authorList>
            <consortium name="US DOE Joint Genome Institute (JGI-PGF)"/>
            <person name="Walter F."/>
            <person name="Albersmeier A."/>
            <person name="Kalinowski J."/>
            <person name="Ruckert C."/>
        </authorList>
    </citation>
    <scope>NUCLEOTIDE SEQUENCE</scope>
    <source>
        <strain evidence="11">JCM 4059</strain>
    </source>
</reference>
<dbReference type="AlphaFoldDB" id="A0A919B3G3"/>
<dbReference type="InterPro" id="IPR028883">
    <property type="entry name" value="tRNA_aden_deaminase"/>
</dbReference>
<dbReference type="PANTHER" id="PTHR11079">
    <property type="entry name" value="CYTOSINE DEAMINASE FAMILY MEMBER"/>
    <property type="match status" value="1"/>
</dbReference>
<dbReference type="GO" id="GO:0008270">
    <property type="term" value="F:zinc ion binding"/>
    <property type="evidence" value="ECO:0007669"/>
    <property type="project" value="UniProtKB-UniRule"/>
</dbReference>
<dbReference type="InterPro" id="IPR016193">
    <property type="entry name" value="Cytidine_deaminase-like"/>
</dbReference>
<name>A0A919B3G3_9ACTN</name>
<evidence type="ECO:0000313" key="11">
    <source>
        <dbReference type="EMBL" id="GHF42091.1"/>
    </source>
</evidence>
<accession>A0A919B3G3</accession>
<feature type="domain" description="CMP/dCMP-type deaminase" evidence="10">
    <location>
        <begin position="35"/>
        <end position="147"/>
    </location>
</feature>
<keyword evidence="5 8" id="KW-0378">Hydrolase</keyword>
<sequence>MKKEAVPGAAGVTPMAPVTPGAAAGPVQGPDPVRDPWRAPMREALAEAVRATGTGDVPVGAVVLAPDGSVIGRGRNEREATGDPTGHAEVLAIREAARTVGEWRLTGCTLVVTLEPCTMCAGAIVLSRVDRVVYGAVDEKGGAAGSLWDVIRDRRLNHRPEVIEGVLAEDCAELLTRFFRER</sequence>
<keyword evidence="12" id="KW-1185">Reference proteome</keyword>
<dbReference type="InterPro" id="IPR016192">
    <property type="entry name" value="APOBEC/CMP_deaminase_Zn-bd"/>
</dbReference>
<evidence type="ECO:0000256" key="9">
    <source>
        <dbReference type="SAM" id="MobiDB-lite"/>
    </source>
</evidence>
<keyword evidence="3 8" id="KW-0819">tRNA processing</keyword>
<dbReference type="HAMAP" id="MF_00972">
    <property type="entry name" value="tRNA_aden_deaminase"/>
    <property type="match status" value="1"/>
</dbReference>
<dbReference type="CDD" id="cd01285">
    <property type="entry name" value="nucleoside_deaminase"/>
    <property type="match status" value="1"/>
</dbReference>
<gene>
    <name evidence="8 11" type="primary">tadA</name>
    <name evidence="11" type="ORF">GCM10010218_24010</name>
</gene>
<dbReference type="SUPFAM" id="SSF53927">
    <property type="entry name" value="Cytidine deaminase-like"/>
    <property type="match status" value="1"/>
</dbReference>
<dbReference type="Pfam" id="PF00383">
    <property type="entry name" value="dCMP_cyt_deam_1"/>
    <property type="match status" value="1"/>
</dbReference>
<feature type="active site" description="Proton donor" evidence="8">
    <location>
        <position position="89"/>
    </location>
</feature>
<evidence type="ECO:0000256" key="5">
    <source>
        <dbReference type="ARBA" id="ARBA00022801"/>
    </source>
</evidence>
<comment type="caution">
    <text evidence="11">The sequence shown here is derived from an EMBL/GenBank/DDBJ whole genome shotgun (WGS) entry which is preliminary data.</text>
</comment>
<dbReference type="PANTHER" id="PTHR11079:SF202">
    <property type="entry name" value="TRNA-SPECIFIC ADENOSINE DEAMINASE"/>
    <property type="match status" value="1"/>
</dbReference>
<evidence type="ECO:0000256" key="8">
    <source>
        <dbReference type="HAMAP-Rule" id="MF_00972"/>
    </source>
</evidence>
<evidence type="ECO:0000256" key="1">
    <source>
        <dbReference type="ARBA" id="ARBA00010669"/>
    </source>
</evidence>
<dbReference type="InterPro" id="IPR002125">
    <property type="entry name" value="CMP_dCMP_dom"/>
</dbReference>
<organism evidence="11 12">
    <name type="scientific">Streptomyces mashuensis</name>
    <dbReference type="NCBI Taxonomy" id="33904"/>
    <lineage>
        <taxon>Bacteria</taxon>
        <taxon>Bacillati</taxon>
        <taxon>Actinomycetota</taxon>
        <taxon>Actinomycetes</taxon>
        <taxon>Kitasatosporales</taxon>
        <taxon>Streptomycetaceae</taxon>
        <taxon>Streptomyces</taxon>
    </lineage>
</organism>